<organism evidence="2 3">
    <name type="scientific">Pyxicephalus adspersus</name>
    <name type="common">African bullfrog</name>
    <dbReference type="NCBI Taxonomy" id="30357"/>
    <lineage>
        <taxon>Eukaryota</taxon>
        <taxon>Metazoa</taxon>
        <taxon>Chordata</taxon>
        <taxon>Craniata</taxon>
        <taxon>Vertebrata</taxon>
        <taxon>Euteleostomi</taxon>
        <taxon>Amphibia</taxon>
        <taxon>Batrachia</taxon>
        <taxon>Anura</taxon>
        <taxon>Neobatrachia</taxon>
        <taxon>Ranoidea</taxon>
        <taxon>Pyxicephalidae</taxon>
        <taxon>Pyxicephalinae</taxon>
        <taxon>Pyxicephalus</taxon>
    </lineage>
</organism>
<reference evidence="2" key="1">
    <citation type="thesis" date="2020" institute="ProQuest LLC" country="789 East Eisenhower Parkway, Ann Arbor, MI, USA">
        <title>Comparative Genomics and Chromosome Evolution.</title>
        <authorList>
            <person name="Mudd A.B."/>
        </authorList>
    </citation>
    <scope>NUCLEOTIDE SEQUENCE</scope>
    <source>
        <strain evidence="2">1538</strain>
        <tissue evidence="2">Blood</tissue>
    </source>
</reference>
<dbReference type="Proteomes" id="UP001181693">
    <property type="component" value="Unassembled WGS sequence"/>
</dbReference>
<keyword evidence="1" id="KW-0472">Membrane</keyword>
<dbReference type="AlphaFoldDB" id="A0AAV3AQU1"/>
<evidence type="ECO:0000313" key="2">
    <source>
        <dbReference type="EMBL" id="DBA29899.1"/>
    </source>
</evidence>
<accession>A0AAV3AQU1</accession>
<name>A0AAV3AQU1_PYXAD</name>
<proteinExistence type="predicted"/>
<gene>
    <name evidence="2" type="ORF">GDO54_005951</name>
</gene>
<keyword evidence="3" id="KW-1185">Reference proteome</keyword>
<comment type="caution">
    <text evidence="2">The sequence shown here is derived from an EMBL/GenBank/DDBJ whole genome shotgun (WGS) entry which is preliminary data.</text>
</comment>
<dbReference type="EMBL" id="DYDO01000002">
    <property type="protein sequence ID" value="DBA29899.1"/>
    <property type="molecule type" value="Genomic_DNA"/>
</dbReference>
<feature type="transmembrane region" description="Helical" evidence="1">
    <location>
        <begin position="24"/>
        <end position="51"/>
    </location>
</feature>
<keyword evidence="1" id="KW-1133">Transmembrane helix</keyword>
<sequence>MGVTKAEIGPCQPLCFLDTSTFRLVLFTLPILDLVTMIWQGISVILLASYADNSFDVSMAKSQVAGSFGIIVPQTCDIYIPTH</sequence>
<keyword evidence="1" id="KW-0812">Transmembrane</keyword>
<evidence type="ECO:0000256" key="1">
    <source>
        <dbReference type="SAM" id="Phobius"/>
    </source>
</evidence>
<protein>
    <submittedName>
        <fullName evidence="2">Uncharacterized protein</fullName>
    </submittedName>
</protein>
<evidence type="ECO:0000313" key="3">
    <source>
        <dbReference type="Proteomes" id="UP001181693"/>
    </source>
</evidence>